<dbReference type="Gene3D" id="3.30.70.1730">
    <property type="match status" value="1"/>
</dbReference>
<dbReference type="GO" id="GO:0000027">
    <property type="term" value="P:ribosomal large subunit assembly"/>
    <property type="evidence" value="ECO:0007669"/>
    <property type="project" value="TreeGrafter"/>
</dbReference>
<dbReference type="AlphaFoldDB" id="A0A2C6KUF7"/>
<comment type="function">
    <text evidence="4">Ribosomal protein P0 is the functional equivalent of E.coli protein L10.</text>
</comment>
<evidence type="ECO:0000256" key="1">
    <source>
        <dbReference type="ARBA" id="ARBA00008889"/>
    </source>
</evidence>
<evidence type="ECO:0000256" key="3">
    <source>
        <dbReference type="ARBA" id="ARBA00023274"/>
    </source>
</evidence>
<dbReference type="InterPro" id="IPR040637">
    <property type="entry name" value="Ribosomal_uL10-like_insert"/>
</dbReference>
<dbReference type="PIRSF" id="PIRSF039087">
    <property type="entry name" value="L10E"/>
    <property type="match status" value="1"/>
</dbReference>
<keyword evidence="3 4" id="KW-0687">Ribonucleoprotein</keyword>
<dbReference type="GeneID" id="94428635"/>
<evidence type="ECO:0000256" key="2">
    <source>
        <dbReference type="ARBA" id="ARBA00022980"/>
    </source>
</evidence>
<sequence>MAGPKGKSEKRKTYFSRLFALLEKYPRLLVVEADHVGSKQMADIRLALRGKAVVLMGKNTMIRTALKQKMTEMPQLEKLLPLVRLNIGFVFCISDPAEVRSIIQAHKVPAPARQGVFAPVDVFIPAGPTGMDPGSTSFFQALGIATKIVKGQIEIQNEVHLIKEGEKVSASAATLLQKLGIKPFEYGLAIQHVYDDGSVYAAAVLDITDEVILQKFSDSARNVAAMSRAIGIPTAASAPHCILEGFKYCAAMVLDSDFVFPQMKMLKEMLENPEAFAAAAAPAAGAAAAGAKTEAKKEEEPEEEEEDDMGFSLFD</sequence>
<dbReference type="CDD" id="cd05795">
    <property type="entry name" value="Ribosomal_P0_L10e"/>
    <property type="match status" value="1"/>
</dbReference>
<keyword evidence="2 4" id="KW-0689">Ribosomal protein</keyword>
<dbReference type="InterPro" id="IPR043164">
    <property type="entry name" value="Ribosomal_uL10-like_insert_sf"/>
</dbReference>
<feature type="compositionally biased region" description="Acidic residues" evidence="5">
    <location>
        <begin position="300"/>
        <end position="309"/>
    </location>
</feature>
<evidence type="ECO:0000259" key="6">
    <source>
        <dbReference type="Pfam" id="PF17777"/>
    </source>
</evidence>
<keyword evidence="8" id="KW-1185">Reference proteome</keyword>
<evidence type="ECO:0000313" key="8">
    <source>
        <dbReference type="Proteomes" id="UP000221165"/>
    </source>
</evidence>
<dbReference type="Pfam" id="PF00428">
    <property type="entry name" value="Ribosomal_60s"/>
    <property type="match status" value="1"/>
</dbReference>
<dbReference type="PANTHER" id="PTHR45699:SF3">
    <property type="entry name" value="LARGE RIBOSOMAL SUBUNIT PROTEIN UL10"/>
    <property type="match status" value="1"/>
</dbReference>
<comment type="similarity">
    <text evidence="1 4">Belongs to the universal ribosomal protein uL10 family.</text>
</comment>
<comment type="caution">
    <text evidence="7">The sequence shown here is derived from an EMBL/GenBank/DDBJ whole genome shotgun (WGS) entry which is preliminary data.</text>
</comment>
<feature type="region of interest" description="Disordered" evidence="5">
    <location>
        <begin position="289"/>
        <end position="315"/>
    </location>
</feature>
<dbReference type="VEuPathDB" id="ToxoDB:CSUI_005247"/>
<dbReference type="InterPro" id="IPR043141">
    <property type="entry name" value="Ribosomal_uL10-like_sf"/>
</dbReference>
<dbReference type="PANTHER" id="PTHR45699">
    <property type="entry name" value="60S ACIDIC RIBOSOMAL PROTEIN P0"/>
    <property type="match status" value="1"/>
</dbReference>
<dbReference type="GO" id="GO:0003735">
    <property type="term" value="F:structural constituent of ribosome"/>
    <property type="evidence" value="ECO:0007669"/>
    <property type="project" value="TreeGrafter"/>
</dbReference>
<dbReference type="Pfam" id="PF17777">
    <property type="entry name" value="RL10P_insert"/>
    <property type="match status" value="1"/>
</dbReference>
<dbReference type="InterPro" id="IPR001790">
    <property type="entry name" value="Ribosomal_uL10"/>
</dbReference>
<dbReference type="Pfam" id="PF00466">
    <property type="entry name" value="Ribosomal_L10"/>
    <property type="match status" value="1"/>
</dbReference>
<feature type="domain" description="Large ribosomal subunit protein uL10-like insertion" evidence="6">
    <location>
        <begin position="112"/>
        <end position="181"/>
    </location>
</feature>
<reference evidence="7 8" key="1">
    <citation type="journal article" date="2017" name="Int. J. Parasitol.">
        <title>The genome of the protozoan parasite Cystoisospora suis and a reverse vaccinology approach to identify vaccine candidates.</title>
        <authorList>
            <person name="Palmieri N."/>
            <person name="Shrestha A."/>
            <person name="Ruttkowski B."/>
            <person name="Beck T."/>
            <person name="Vogl C."/>
            <person name="Tomley F."/>
            <person name="Blake D.P."/>
            <person name="Joachim A."/>
        </authorList>
    </citation>
    <scope>NUCLEOTIDE SEQUENCE [LARGE SCALE GENOMIC DNA]</scope>
    <source>
        <strain evidence="7 8">Wien I</strain>
    </source>
</reference>
<dbReference type="EMBL" id="MIGC01002534">
    <property type="protein sequence ID" value="PHJ20917.1"/>
    <property type="molecule type" value="Genomic_DNA"/>
</dbReference>
<dbReference type="RefSeq" id="XP_067922602.1">
    <property type="nucleotide sequence ID" value="XM_068065424.1"/>
</dbReference>
<dbReference type="SUPFAM" id="SSF160369">
    <property type="entry name" value="Ribosomal protein L10-like"/>
    <property type="match status" value="1"/>
</dbReference>
<dbReference type="InterPro" id="IPR050323">
    <property type="entry name" value="Ribosomal_protein_uL10"/>
</dbReference>
<dbReference type="FunFam" id="3.90.105.20:FF:000001">
    <property type="entry name" value="60S acidic ribosomal protein P0"/>
    <property type="match status" value="1"/>
</dbReference>
<dbReference type="OrthoDB" id="10259902at2759"/>
<protein>
    <recommendedName>
        <fullName evidence="4">60S acidic ribosomal protein P0</fullName>
    </recommendedName>
</protein>
<dbReference type="GO" id="GO:0022625">
    <property type="term" value="C:cytosolic large ribosomal subunit"/>
    <property type="evidence" value="ECO:0007669"/>
    <property type="project" value="TreeGrafter"/>
</dbReference>
<evidence type="ECO:0000256" key="5">
    <source>
        <dbReference type="SAM" id="MobiDB-lite"/>
    </source>
</evidence>
<dbReference type="Gene3D" id="3.90.105.20">
    <property type="match status" value="1"/>
</dbReference>
<proteinExistence type="inferred from homology"/>
<dbReference type="Proteomes" id="UP000221165">
    <property type="component" value="Unassembled WGS sequence"/>
</dbReference>
<dbReference type="GO" id="GO:0070180">
    <property type="term" value="F:large ribosomal subunit rRNA binding"/>
    <property type="evidence" value="ECO:0007669"/>
    <property type="project" value="TreeGrafter"/>
</dbReference>
<gene>
    <name evidence="7" type="ORF">CSUI_005247</name>
</gene>
<dbReference type="GO" id="GO:0002181">
    <property type="term" value="P:cytoplasmic translation"/>
    <property type="evidence" value="ECO:0007669"/>
    <property type="project" value="TreeGrafter"/>
</dbReference>
<dbReference type="InterPro" id="IPR030670">
    <property type="entry name" value="uL10_eukaryotes"/>
</dbReference>
<organism evidence="7 8">
    <name type="scientific">Cystoisospora suis</name>
    <dbReference type="NCBI Taxonomy" id="483139"/>
    <lineage>
        <taxon>Eukaryota</taxon>
        <taxon>Sar</taxon>
        <taxon>Alveolata</taxon>
        <taxon>Apicomplexa</taxon>
        <taxon>Conoidasida</taxon>
        <taxon>Coccidia</taxon>
        <taxon>Eucoccidiorida</taxon>
        <taxon>Eimeriorina</taxon>
        <taxon>Sarcocystidae</taxon>
        <taxon>Cystoisospora</taxon>
    </lineage>
</organism>
<evidence type="ECO:0000313" key="7">
    <source>
        <dbReference type="EMBL" id="PHJ20917.1"/>
    </source>
</evidence>
<evidence type="ECO:0000256" key="4">
    <source>
        <dbReference type="PIRNR" id="PIRNR039087"/>
    </source>
</evidence>
<accession>A0A2C6KUF7</accession>
<name>A0A2C6KUF7_9APIC</name>